<dbReference type="AlphaFoldDB" id="A0AAD8DZM4"/>
<reference evidence="2" key="1">
    <citation type="submission" date="2023-03" db="EMBL/GenBank/DDBJ databases">
        <title>Chromosome-level genomes of two armyworms, Mythimna separata and Mythimna loreyi, provide insights into the biosynthesis and reception of sex pheromones.</title>
        <authorList>
            <person name="Zhao H."/>
        </authorList>
    </citation>
    <scope>NUCLEOTIDE SEQUENCE</scope>
    <source>
        <strain evidence="2">BeijingLab</strain>
        <tissue evidence="2">Pupa</tissue>
    </source>
</reference>
<dbReference type="EMBL" id="JARGEI010000002">
    <property type="protein sequence ID" value="KAJ8735372.1"/>
    <property type="molecule type" value="Genomic_DNA"/>
</dbReference>
<keyword evidence="3" id="KW-1185">Reference proteome</keyword>
<feature type="signal peptide" evidence="1">
    <location>
        <begin position="1"/>
        <end position="19"/>
    </location>
</feature>
<organism evidence="2 3">
    <name type="scientific">Mythimna separata</name>
    <name type="common">Oriental armyworm</name>
    <name type="synonym">Pseudaletia separata</name>
    <dbReference type="NCBI Taxonomy" id="271217"/>
    <lineage>
        <taxon>Eukaryota</taxon>
        <taxon>Metazoa</taxon>
        <taxon>Ecdysozoa</taxon>
        <taxon>Arthropoda</taxon>
        <taxon>Hexapoda</taxon>
        <taxon>Insecta</taxon>
        <taxon>Pterygota</taxon>
        <taxon>Neoptera</taxon>
        <taxon>Endopterygota</taxon>
        <taxon>Lepidoptera</taxon>
        <taxon>Glossata</taxon>
        <taxon>Ditrysia</taxon>
        <taxon>Noctuoidea</taxon>
        <taxon>Noctuidae</taxon>
        <taxon>Noctuinae</taxon>
        <taxon>Hadenini</taxon>
        <taxon>Mythimna</taxon>
    </lineage>
</organism>
<feature type="chain" id="PRO_5042093619" evidence="1">
    <location>
        <begin position="20"/>
        <end position="112"/>
    </location>
</feature>
<evidence type="ECO:0000256" key="1">
    <source>
        <dbReference type="SAM" id="SignalP"/>
    </source>
</evidence>
<sequence length="112" mass="12001">MAKYLALLVLSGVLCFVNGWVVFPLPDAPAPVNTVKPTPVLPRFPVPTSTGFTNNFVKPTPVFPAFPVASTTANVSPNKLNTSFSPVLSTQDVSVPSVDLLPPKTEYVEYEP</sequence>
<evidence type="ECO:0000313" key="3">
    <source>
        <dbReference type="Proteomes" id="UP001231518"/>
    </source>
</evidence>
<name>A0AAD8DZM4_MYTSE</name>
<keyword evidence="1" id="KW-0732">Signal</keyword>
<comment type="caution">
    <text evidence="2">The sequence shown here is derived from an EMBL/GenBank/DDBJ whole genome shotgun (WGS) entry which is preliminary data.</text>
</comment>
<gene>
    <name evidence="2" type="ORF">PYW07_006992</name>
</gene>
<evidence type="ECO:0000313" key="2">
    <source>
        <dbReference type="EMBL" id="KAJ8735372.1"/>
    </source>
</evidence>
<protein>
    <submittedName>
        <fullName evidence="2">Uncharacterized protein</fullName>
    </submittedName>
</protein>
<accession>A0AAD8DZM4</accession>
<proteinExistence type="predicted"/>
<dbReference type="Proteomes" id="UP001231518">
    <property type="component" value="Chromosome 2"/>
</dbReference>